<evidence type="ECO:0000313" key="2">
    <source>
        <dbReference type="Proteomes" id="UP000269221"/>
    </source>
</evidence>
<dbReference type="EMBL" id="QRBI01000141">
    <property type="protein sequence ID" value="RMC01143.1"/>
    <property type="molecule type" value="Genomic_DNA"/>
</dbReference>
<dbReference type="OrthoDB" id="276744at2759"/>
<evidence type="ECO:0000313" key="1">
    <source>
        <dbReference type="EMBL" id="RMC01143.1"/>
    </source>
</evidence>
<dbReference type="STRING" id="333673.A0A3M0JJP8"/>
<dbReference type="AlphaFoldDB" id="A0A3M0JJP8"/>
<comment type="caution">
    <text evidence="1">The sequence shown here is derived from an EMBL/GenBank/DDBJ whole genome shotgun (WGS) entry which is preliminary data.</text>
</comment>
<organism evidence="1 2">
    <name type="scientific">Hirundo rustica rustica</name>
    <dbReference type="NCBI Taxonomy" id="333673"/>
    <lineage>
        <taxon>Eukaryota</taxon>
        <taxon>Metazoa</taxon>
        <taxon>Chordata</taxon>
        <taxon>Craniata</taxon>
        <taxon>Vertebrata</taxon>
        <taxon>Euteleostomi</taxon>
        <taxon>Archelosauria</taxon>
        <taxon>Archosauria</taxon>
        <taxon>Dinosauria</taxon>
        <taxon>Saurischia</taxon>
        <taxon>Theropoda</taxon>
        <taxon>Coelurosauria</taxon>
        <taxon>Aves</taxon>
        <taxon>Neognathae</taxon>
        <taxon>Neoaves</taxon>
        <taxon>Telluraves</taxon>
        <taxon>Australaves</taxon>
        <taxon>Passeriformes</taxon>
        <taxon>Sylvioidea</taxon>
        <taxon>Hirundinidae</taxon>
        <taxon>Hirundo</taxon>
    </lineage>
</organism>
<name>A0A3M0JJP8_HIRRU</name>
<reference evidence="1 2" key="1">
    <citation type="submission" date="2018-07" db="EMBL/GenBank/DDBJ databases">
        <title>A high quality draft genome assembly of the barn swallow (H. rustica rustica).</title>
        <authorList>
            <person name="Formenti G."/>
            <person name="Chiara M."/>
            <person name="Poveda L."/>
            <person name="Francoijs K.-J."/>
            <person name="Bonisoli-Alquati A."/>
            <person name="Canova L."/>
            <person name="Gianfranceschi L."/>
            <person name="Horner D.S."/>
            <person name="Saino N."/>
        </authorList>
    </citation>
    <scope>NUCLEOTIDE SEQUENCE [LARGE SCALE GENOMIC DNA]</scope>
    <source>
        <strain evidence="1">Chelidonia</strain>
        <tissue evidence="1">Blood</tissue>
    </source>
</reference>
<gene>
    <name evidence="1" type="ORF">DUI87_22409</name>
</gene>
<dbReference type="Proteomes" id="UP000269221">
    <property type="component" value="Unassembled WGS sequence"/>
</dbReference>
<accession>A0A3M0JJP8</accession>
<sequence>MSQQYVLVAKQVHRILDCICKEVASRSRVAILPLSPGEASPGMLCPVLGSSAQERHGAPGVVQQGVTKLINILEHLSYEDRLRELGLFTHKKKQLRWALINVYKYLKGGSQEDGSRLCLVVPSKEKGQWADTEAQEVPPEHKNFSVKMTEHWNRLPRKAVESLSLETFKNHLDAIPCNVLWEGLGGLDGWAR</sequence>
<protein>
    <submittedName>
        <fullName evidence="1">Uncharacterized protein</fullName>
    </submittedName>
</protein>
<proteinExistence type="predicted"/>
<keyword evidence="2" id="KW-1185">Reference proteome</keyword>